<accession>A0A1M3T456</accession>
<reference evidence="3" key="1">
    <citation type="journal article" date="2017" name="Genome Biol.">
        <title>Comparative genomics reveals high biological diversity and specific adaptations in the industrially and medically important fungal genus Aspergillus.</title>
        <authorList>
            <person name="de Vries R.P."/>
            <person name="Riley R."/>
            <person name="Wiebenga A."/>
            <person name="Aguilar-Osorio G."/>
            <person name="Amillis S."/>
            <person name="Uchima C.A."/>
            <person name="Anderluh G."/>
            <person name="Asadollahi M."/>
            <person name="Askin M."/>
            <person name="Barry K."/>
            <person name="Battaglia E."/>
            <person name="Bayram O."/>
            <person name="Benocci T."/>
            <person name="Braus-Stromeyer S.A."/>
            <person name="Caldana C."/>
            <person name="Canovas D."/>
            <person name="Cerqueira G.C."/>
            <person name="Chen F."/>
            <person name="Chen W."/>
            <person name="Choi C."/>
            <person name="Clum A."/>
            <person name="Dos Santos R.A."/>
            <person name="Damasio A.R."/>
            <person name="Diallinas G."/>
            <person name="Emri T."/>
            <person name="Fekete E."/>
            <person name="Flipphi M."/>
            <person name="Freyberg S."/>
            <person name="Gallo A."/>
            <person name="Gournas C."/>
            <person name="Habgood R."/>
            <person name="Hainaut M."/>
            <person name="Harispe M.L."/>
            <person name="Henrissat B."/>
            <person name="Hilden K.S."/>
            <person name="Hope R."/>
            <person name="Hossain A."/>
            <person name="Karabika E."/>
            <person name="Karaffa L."/>
            <person name="Karanyi Z."/>
            <person name="Krasevec N."/>
            <person name="Kuo A."/>
            <person name="Kusch H."/>
            <person name="LaButti K."/>
            <person name="Lagendijk E.L."/>
            <person name="Lapidus A."/>
            <person name="Levasseur A."/>
            <person name="Lindquist E."/>
            <person name="Lipzen A."/>
            <person name="Logrieco A.F."/>
            <person name="MacCabe A."/>
            <person name="Maekelae M.R."/>
            <person name="Malavazi I."/>
            <person name="Melin P."/>
            <person name="Meyer V."/>
            <person name="Mielnichuk N."/>
            <person name="Miskei M."/>
            <person name="Molnar A.P."/>
            <person name="Mule G."/>
            <person name="Ngan C.Y."/>
            <person name="Orejas M."/>
            <person name="Orosz E."/>
            <person name="Ouedraogo J.P."/>
            <person name="Overkamp K.M."/>
            <person name="Park H.-S."/>
            <person name="Perrone G."/>
            <person name="Piumi F."/>
            <person name="Punt P.J."/>
            <person name="Ram A.F."/>
            <person name="Ramon A."/>
            <person name="Rauscher S."/>
            <person name="Record E."/>
            <person name="Riano-Pachon D.M."/>
            <person name="Robert V."/>
            <person name="Roehrig J."/>
            <person name="Ruller R."/>
            <person name="Salamov A."/>
            <person name="Salih N.S."/>
            <person name="Samson R.A."/>
            <person name="Sandor E."/>
            <person name="Sanguinetti M."/>
            <person name="Schuetze T."/>
            <person name="Sepcic K."/>
            <person name="Shelest E."/>
            <person name="Sherlock G."/>
            <person name="Sophianopoulou V."/>
            <person name="Squina F.M."/>
            <person name="Sun H."/>
            <person name="Susca A."/>
            <person name="Todd R.B."/>
            <person name="Tsang A."/>
            <person name="Unkles S.E."/>
            <person name="van de Wiele N."/>
            <person name="van Rossen-Uffink D."/>
            <person name="Oliveira J.V."/>
            <person name="Vesth T.C."/>
            <person name="Visser J."/>
            <person name="Yu J.-H."/>
            <person name="Zhou M."/>
            <person name="Andersen M.R."/>
            <person name="Archer D.B."/>
            <person name="Baker S.E."/>
            <person name="Benoit I."/>
            <person name="Brakhage A.A."/>
            <person name="Braus G.H."/>
            <person name="Fischer R."/>
            <person name="Frisvad J.C."/>
            <person name="Goldman G.H."/>
            <person name="Houbraken J."/>
            <person name="Oakley B."/>
            <person name="Pocsi I."/>
            <person name="Scazzocchio C."/>
            <person name="Seiboth B."/>
            <person name="vanKuyk P.A."/>
            <person name="Wortman J."/>
            <person name="Dyer P.S."/>
            <person name="Grigoriev I.V."/>
        </authorList>
    </citation>
    <scope>NUCLEOTIDE SEQUENCE [LARGE SCALE GENOMIC DNA]</scope>
    <source>
        <strain evidence="3">CBS 106.47</strain>
    </source>
</reference>
<name>A0A1M3T456_ASPLC</name>
<evidence type="ECO:0000313" key="2">
    <source>
        <dbReference type="EMBL" id="OJZ81527.1"/>
    </source>
</evidence>
<dbReference type="OrthoDB" id="10511788at2759"/>
<organism evidence="2 3">
    <name type="scientific">Aspergillus luchuensis (strain CBS 106.47)</name>
    <dbReference type="NCBI Taxonomy" id="1137211"/>
    <lineage>
        <taxon>Eukaryota</taxon>
        <taxon>Fungi</taxon>
        <taxon>Dikarya</taxon>
        <taxon>Ascomycota</taxon>
        <taxon>Pezizomycotina</taxon>
        <taxon>Eurotiomycetes</taxon>
        <taxon>Eurotiomycetidae</taxon>
        <taxon>Eurotiales</taxon>
        <taxon>Aspergillaceae</taxon>
        <taxon>Aspergillus</taxon>
        <taxon>Aspergillus subgen. Circumdati</taxon>
    </lineage>
</organism>
<dbReference type="Proteomes" id="UP000184063">
    <property type="component" value="Unassembled WGS sequence"/>
</dbReference>
<protein>
    <submittedName>
        <fullName evidence="2">Uncharacterized protein</fullName>
    </submittedName>
</protein>
<dbReference type="AlphaFoldDB" id="A0A1M3T456"/>
<dbReference type="VEuPathDB" id="FungiDB:ASPFODRAFT_64944"/>
<gene>
    <name evidence="2" type="ORF">ASPFODRAFT_64944</name>
</gene>
<proteinExistence type="predicted"/>
<feature type="region of interest" description="Disordered" evidence="1">
    <location>
        <begin position="1"/>
        <end position="30"/>
    </location>
</feature>
<evidence type="ECO:0000313" key="3">
    <source>
        <dbReference type="Proteomes" id="UP000184063"/>
    </source>
</evidence>
<sequence length="322" mass="35228">MAKDGGDWPIARRARRHLGTPRSRSLPVRGRIPSRVSTPSWLPLTIFFPIFCVSSSRFVFNRGDRQNASILKDPTRTKSFVPSVGPPDAEHGAKGARMVGSLCAISPAHATDDQQQMVATSGFPAPWLTRCMILYGAHDVACLGHSCTYLPRFLSDVRWKNVASEAIEAIVLFDHDGQTLETFLIGGGVHSRPAQAAQNSSEAELPGLIIRAIVWSKQQSAEGARPVQVKYLKPLRKEMAGGIRDHSDLQYAFDSYLATPDAATPQPGAKPSGFEALQSEHGLLAGEKQDVPGSDSNRSHIPGFDSTFHPYWLVRYGQKLPY</sequence>
<evidence type="ECO:0000256" key="1">
    <source>
        <dbReference type="SAM" id="MobiDB-lite"/>
    </source>
</evidence>
<dbReference type="EMBL" id="KV878250">
    <property type="protein sequence ID" value="OJZ81527.1"/>
    <property type="molecule type" value="Genomic_DNA"/>
</dbReference>